<accession>A0A0B5H8I0</accession>
<proteinExistence type="predicted"/>
<gene>
    <name evidence="1" type="ORF">SBVP1_0015</name>
</gene>
<dbReference type="GeneID" id="26625611"/>
<evidence type="ECO:0000313" key="1">
    <source>
        <dbReference type="EMBL" id="AJF40673.1"/>
    </source>
</evidence>
<organism evidence="1 2">
    <name type="scientific">Vibrio phage phi 1</name>
    <dbReference type="NCBI Taxonomy" id="1589297"/>
    <lineage>
        <taxon>Viruses</taxon>
        <taxon>Duplodnaviria</taxon>
        <taxon>Heunggongvirae</taxon>
        <taxon>Uroviricota</taxon>
        <taxon>Caudoviricetes</taxon>
        <taxon>Schitoviridae</taxon>
        <taxon>Pacinivirus</taxon>
        <taxon>Pacinivirus phi1</taxon>
    </lineage>
</organism>
<dbReference type="Proteomes" id="UP000031803">
    <property type="component" value="Segment"/>
</dbReference>
<evidence type="ECO:0000313" key="2">
    <source>
        <dbReference type="Proteomes" id="UP000031803"/>
    </source>
</evidence>
<dbReference type="RefSeq" id="YP_009198533.1">
    <property type="nucleotide sequence ID" value="NC_028799.1"/>
</dbReference>
<keyword evidence="2" id="KW-1185">Reference proteome</keyword>
<reference evidence="1 2" key="1">
    <citation type="submission" date="2014-12" db="EMBL/GenBank/DDBJ databases">
        <title>Complete genome sequences of three Vibrio cholerae specific bacteriophages.</title>
        <authorList>
            <person name="Bhandare S.G."/>
            <person name="Warry A."/>
            <person name="Emes R.D."/>
            <person name="Hooton S.P.T."/>
            <person name="Barrow P.A."/>
            <person name="Atterbury R.J."/>
        </authorList>
    </citation>
    <scope>NUCLEOTIDE SEQUENCE [LARGE SCALE GENOMIC DNA]</scope>
</reference>
<protein>
    <submittedName>
        <fullName evidence="1">Uncharacterized protein</fullName>
    </submittedName>
</protein>
<dbReference type="KEGG" id="vg:26625611"/>
<dbReference type="EMBL" id="KP280062">
    <property type="protein sequence ID" value="AJF40673.1"/>
    <property type="molecule type" value="Genomic_DNA"/>
</dbReference>
<sequence>MLLIETYKNTQEKDNPTIWFNRGFFIGYIQLDNGFWSNSYTDVAFKKWLRTGVFVRLTQKSTIADLIN</sequence>
<name>A0A0B5H8I0_9CAUD</name>